<proteinExistence type="predicted"/>
<dbReference type="Proteomes" id="UP000193346">
    <property type="component" value="Unassembled WGS sequence"/>
</dbReference>
<keyword evidence="2" id="KW-1185">Reference proteome</keyword>
<evidence type="ECO:0000313" key="2">
    <source>
        <dbReference type="Proteomes" id="UP000193346"/>
    </source>
</evidence>
<accession>A0ABX3WKZ6</accession>
<dbReference type="EMBL" id="MTAC01000014">
    <property type="protein sequence ID" value="OSI34737.1"/>
    <property type="molecule type" value="Genomic_DNA"/>
</dbReference>
<feature type="non-terminal residue" evidence="1">
    <location>
        <position position="167"/>
    </location>
</feature>
<sequence length="167" mass="19689">MKTSDFQHYPTLKNGLLDLDKLPTPFDHKEYLRPLQTDVPEYANLLGIIPYDNNYVWLLIIYNENSEEAEGISVIQQVYELRLFERKLGNEIEEGYKNRVRLGIQDLTFDLPFYNNPKVKKPPFNFKEDEHGALSYKLKDTVGLQHDKECYSNFTIQTDWSIHTDIN</sequence>
<reference evidence="1 2" key="1">
    <citation type="submission" date="2017-01" db="EMBL/GenBank/DDBJ databases">
        <authorList>
            <person name="Wolfgang W.J."/>
            <person name="Cole J."/>
            <person name="Wroblewski D."/>
            <person name="Mcginnis J."/>
            <person name="Musser K.A."/>
        </authorList>
    </citation>
    <scope>NUCLEOTIDE SEQUENCE [LARGE SCALE GENOMIC DNA]</scope>
    <source>
        <strain evidence="1 2">93087</strain>
    </source>
</reference>
<protein>
    <submittedName>
        <fullName evidence="1">Uncharacterized protein</fullName>
    </submittedName>
</protein>
<gene>
    <name evidence="1" type="ORF">BV913_06910</name>
</gene>
<organism evidence="1 2">
    <name type="scientific">Neisseria dumasiana</name>
    <dbReference type="NCBI Taxonomy" id="1931275"/>
    <lineage>
        <taxon>Bacteria</taxon>
        <taxon>Pseudomonadati</taxon>
        <taxon>Pseudomonadota</taxon>
        <taxon>Betaproteobacteria</taxon>
        <taxon>Neisseriales</taxon>
        <taxon>Neisseriaceae</taxon>
        <taxon>Neisseria</taxon>
    </lineage>
</organism>
<name>A0ABX3WKZ6_9NEIS</name>
<comment type="caution">
    <text evidence="1">The sequence shown here is derived from an EMBL/GenBank/DDBJ whole genome shotgun (WGS) entry which is preliminary data.</text>
</comment>
<evidence type="ECO:0000313" key="1">
    <source>
        <dbReference type="EMBL" id="OSI34737.1"/>
    </source>
</evidence>